<proteinExistence type="inferred from homology"/>
<dbReference type="InterPro" id="IPR050306">
    <property type="entry name" value="PfkB_Carbo_kinase"/>
</dbReference>
<dbReference type="RefSeq" id="WP_197011366.1">
    <property type="nucleotide sequence ID" value="NZ_BAABES010000005.1"/>
</dbReference>
<dbReference type="PANTHER" id="PTHR43085">
    <property type="entry name" value="HEXOKINASE FAMILY MEMBER"/>
    <property type="match status" value="1"/>
</dbReference>
<accession>A0A931DL72</accession>
<dbReference type="AlphaFoldDB" id="A0A931DL72"/>
<evidence type="ECO:0000256" key="4">
    <source>
        <dbReference type="ARBA" id="ARBA00022777"/>
    </source>
</evidence>
<dbReference type="EC" id="2.7.1.4" evidence="7"/>
<dbReference type="Proteomes" id="UP000614047">
    <property type="component" value="Unassembled WGS sequence"/>
</dbReference>
<evidence type="ECO:0000313" key="8">
    <source>
        <dbReference type="Proteomes" id="UP000614047"/>
    </source>
</evidence>
<name>A0A931DL72_9ACTN</name>
<protein>
    <submittedName>
        <fullName evidence="7">Fructokinase</fullName>
        <ecNumber evidence="7">2.7.1.4</ecNumber>
    </submittedName>
</protein>
<dbReference type="PROSITE" id="PS00584">
    <property type="entry name" value="PFKB_KINASES_2"/>
    <property type="match status" value="1"/>
</dbReference>
<evidence type="ECO:0000259" key="6">
    <source>
        <dbReference type="Pfam" id="PF00294"/>
    </source>
</evidence>
<keyword evidence="8" id="KW-1185">Reference proteome</keyword>
<evidence type="ECO:0000313" key="7">
    <source>
        <dbReference type="EMBL" id="MBG6088673.1"/>
    </source>
</evidence>
<dbReference type="EMBL" id="JADOUA010000001">
    <property type="protein sequence ID" value="MBG6088673.1"/>
    <property type="molecule type" value="Genomic_DNA"/>
</dbReference>
<reference evidence="7" key="1">
    <citation type="submission" date="2020-11" db="EMBL/GenBank/DDBJ databases">
        <title>Sequencing the genomes of 1000 actinobacteria strains.</title>
        <authorList>
            <person name="Klenk H.-P."/>
        </authorList>
    </citation>
    <scope>NUCLEOTIDE SEQUENCE</scope>
    <source>
        <strain evidence="7">DSM 43175</strain>
    </source>
</reference>
<dbReference type="SUPFAM" id="SSF53613">
    <property type="entry name" value="Ribokinase-like"/>
    <property type="match status" value="1"/>
</dbReference>
<keyword evidence="2 7" id="KW-0808">Transferase</keyword>
<dbReference type="GO" id="GO:0008865">
    <property type="term" value="F:fructokinase activity"/>
    <property type="evidence" value="ECO:0007669"/>
    <property type="project" value="UniProtKB-EC"/>
</dbReference>
<gene>
    <name evidence="7" type="ORF">IW256_002786</name>
</gene>
<dbReference type="Gene3D" id="3.40.1190.20">
    <property type="match status" value="1"/>
</dbReference>
<keyword evidence="4" id="KW-0418">Kinase</keyword>
<dbReference type="InterPro" id="IPR011611">
    <property type="entry name" value="PfkB_dom"/>
</dbReference>
<sequence>MTAGEERGGRRPHAVVIGNALIDEVRAGASVERRPGGAGFNLAVGLAVLGVPAGLVAALADDPDGRALAESLRAHAVTVLPQPPRAATGRATASLENGEPGYAFTPAARGRVHFTPAVRGALREADAVIVNSYPFEVPGEAERLGSALRGLPALRVLDPNPRPGLVADPGSFRRRLEALFGHTDIVKVSVEDLDLLYGCPPEAAVARILGLGPQVVFLTRGAAGAEIVTASGRRHTAPAAAMTAPVVDTIGAGDAALAALVASTLAGPPERRPTAAELAAVGWRPHLDRAMRVAAAVCRSRGGHPTAASLAAAVDPLR</sequence>
<evidence type="ECO:0000256" key="2">
    <source>
        <dbReference type="ARBA" id="ARBA00022679"/>
    </source>
</evidence>
<feature type="domain" description="Carbohydrate kinase PfkB" evidence="6">
    <location>
        <begin position="23"/>
        <end position="302"/>
    </location>
</feature>
<keyword evidence="3" id="KW-0547">Nucleotide-binding</keyword>
<comment type="caution">
    <text evidence="7">The sequence shown here is derived from an EMBL/GenBank/DDBJ whole genome shotgun (WGS) entry which is preliminary data.</text>
</comment>
<keyword evidence="5" id="KW-0067">ATP-binding</keyword>
<organism evidence="7 8">
    <name type="scientific">Actinomadura viridis</name>
    <dbReference type="NCBI Taxonomy" id="58110"/>
    <lineage>
        <taxon>Bacteria</taxon>
        <taxon>Bacillati</taxon>
        <taxon>Actinomycetota</taxon>
        <taxon>Actinomycetes</taxon>
        <taxon>Streptosporangiales</taxon>
        <taxon>Thermomonosporaceae</taxon>
        <taxon>Actinomadura</taxon>
    </lineage>
</organism>
<evidence type="ECO:0000256" key="5">
    <source>
        <dbReference type="ARBA" id="ARBA00022840"/>
    </source>
</evidence>
<evidence type="ECO:0000256" key="3">
    <source>
        <dbReference type="ARBA" id="ARBA00022741"/>
    </source>
</evidence>
<dbReference type="PANTHER" id="PTHR43085:SF1">
    <property type="entry name" value="PSEUDOURIDINE KINASE-RELATED"/>
    <property type="match status" value="1"/>
</dbReference>
<dbReference type="InterPro" id="IPR002173">
    <property type="entry name" value="Carboh/pur_kinase_PfkB_CS"/>
</dbReference>
<evidence type="ECO:0000256" key="1">
    <source>
        <dbReference type="ARBA" id="ARBA00010688"/>
    </source>
</evidence>
<dbReference type="Pfam" id="PF00294">
    <property type="entry name" value="PfkB"/>
    <property type="match status" value="1"/>
</dbReference>
<dbReference type="GO" id="GO:0005524">
    <property type="term" value="F:ATP binding"/>
    <property type="evidence" value="ECO:0007669"/>
    <property type="project" value="UniProtKB-KW"/>
</dbReference>
<dbReference type="InterPro" id="IPR029056">
    <property type="entry name" value="Ribokinase-like"/>
</dbReference>
<comment type="similarity">
    <text evidence="1">Belongs to the carbohydrate kinase PfkB family.</text>
</comment>